<feature type="region of interest" description="Disordered" evidence="2">
    <location>
        <begin position="1"/>
        <end position="38"/>
    </location>
</feature>
<sequence>MAKVGRPHPYVSPTPKVSLTGGLPAAARPPPPGPPDHVHILQDFLGRHPVDAEVSDLDEESLDALDYSTSDPITDKERDLIMRGHHPDYISRNVYKDVCRISMDRAKHCRKESVLHEATMKKVAENIKKLENNYFHSLDLLDNLRKEIYEPHAESVSNPTEPAEDSAQK</sequence>
<evidence type="ECO:0000256" key="1">
    <source>
        <dbReference type="SAM" id="Coils"/>
    </source>
</evidence>
<reference evidence="3" key="1">
    <citation type="submission" date="2022-10" db="EMBL/GenBank/DDBJ databases">
        <authorList>
            <person name="Chen Y."/>
            <person name="Dougan E. K."/>
            <person name="Chan C."/>
            <person name="Rhodes N."/>
            <person name="Thang M."/>
        </authorList>
    </citation>
    <scope>NUCLEOTIDE SEQUENCE</scope>
</reference>
<evidence type="ECO:0000256" key="2">
    <source>
        <dbReference type="SAM" id="MobiDB-lite"/>
    </source>
</evidence>
<gene>
    <name evidence="3" type="ORF">C1SCF055_LOCUS36724</name>
</gene>
<dbReference type="EMBL" id="CAMXCT030005156">
    <property type="protein sequence ID" value="CAL4798886.1"/>
    <property type="molecule type" value="Genomic_DNA"/>
</dbReference>
<keyword evidence="5" id="KW-1185">Reference proteome</keyword>
<keyword evidence="1" id="KW-0175">Coiled coil</keyword>
<organism evidence="3">
    <name type="scientific">Cladocopium goreaui</name>
    <dbReference type="NCBI Taxonomy" id="2562237"/>
    <lineage>
        <taxon>Eukaryota</taxon>
        <taxon>Sar</taxon>
        <taxon>Alveolata</taxon>
        <taxon>Dinophyceae</taxon>
        <taxon>Suessiales</taxon>
        <taxon>Symbiodiniaceae</taxon>
        <taxon>Cladocopium</taxon>
    </lineage>
</organism>
<evidence type="ECO:0000313" key="3">
    <source>
        <dbReference type="EMBL" id="CAI4011574.1"/>
    </source>
</evidence>
<accession>A0A9P1DJQ1</accession>
<comment type="caution">
    <text evidence="3">The sequence shown here is derived from an EMBL/GenBank/DDBJ whole genome shotgun (WGS) entry which is preliminary data.</text>
</comment>
<dbReference type="EMBL" id="CAMXCT020005156">
    <property type="protein sequence ID" value="CAL1164949.1"/>
    <property type="molecule type" value="Genomic_DNA"/>
</dbReference>
<name>A0A9P1DJQ1_9DINO</name>
<evidence type="ECO:0000313" key="4">
    <source>
        <dbReference type="EMBL" id="CAL4798886.1"/>
    </source>
</evidence>
<evidence type="ECO:0000313" key="5">
    <source>
        <dbReference type="Proteomes" id="UP001152797"/>
    </source>
</evidence>
<dbReference type="AlphaFoldDB" id="A0A9P1DJQ1"/>
<dbReference type="Proteomes" id="UP001152797">
    <property type="component" value="Unassembled WGS sequence"/>
</dbReference>
<feature type="coiled-coil region" evidence="1">
    <location>
        <begin position="113"/>
        <end position="147"/>
    </location>
</feature>
<dbReference type="EMBL" id="CAMXCT010005156">
    <property type="protein sequence ID" value="CAI4011574.1"/>
    <property type="molecule type" value="Genomic_DNA"/>
</dbReference>
<proteinExistence type="predicted"/>
<reference evidence="4 5" key="2">
    <citation type="submission" date="2024-05" db="EMBL/GenBank/DDBJ databases">
        <authorList>
            <person name="Chen Y."/>
            <person name="Shah S."/>
            <person name="Dougan E. K."/>
            <person name="Thang M."/>
            <person name="Chan C."/>
        </authorList>
    </citation>
    <scope>NUCLEOTIDE SEQUENCE [LARGE SCALE GENOMIC DNA]</scope>
</reference>
<protein>
    <submittedName>
        <fullName evidence="3">Uncharacterized protein</fullName>
    </submittedName>
</protein>